<dbReference type="InterPro" id="IPR001965">
    <property type="entry name" value="Znf_PHD"/>
</dbReference>
<dbReference type="SUPFAM" id="SSF57903">
    <property type="entry name" value="FYVE/PHD zinc finger"/>
    <property type="match status" value="1"/>
</dbReference>
<dbReference type="GeneID" id="27900737"/>
<feature type="coiled-coil region" evidence="7">
    <location>
        <begin position="437"/>
        <end position="464"/>
    </location>
</feature>
<gene>
    <name evidence="10" type="ORF">SEPMUDRAFT_146360</name>
</gene>
<dbReference type="CDD" id="cd16039">
    <property type="entry name" value="PHD_SPP1"/>
    <property type="match status" value="1"/>
</dbReference>
<name>N1QJC5_SPHMS</name>
<comment type="subcellular location">
    <subcellularLocation>
        <location evidence="1">Nucleus</location>
    </subcellularLocation>
</comment>
<evidence type="ECO:0000256" key="1">
    <source>
        <dbReference type="ARBA" id="ARBA00004123"/>
    </source>
</evidence>
<dbReference type="Gene3D" id="3.30.40.10">
    <property type="entry name" value="Zinc/RING finger domain, C3HC4 (zinc finger)"/>
    <property type="match status" value="1"/>
</dbReference>
<dbReference type="OrthoDB" id="436852at2759"/>
<feature type="compositionally biased region" description="Basic residues" evidence="8">
    <location>
        <begin position="159"/>
        <end position="170"/>
    </location>
</feature>
<keyword evidence="7" id="KW-0175">Coiled coil</keyword>
<evidence type="ECO:0000256" key="6">
    <source>
        <dbReference type="PROSITE-ProRule" id="PRU00146"/>
    </source>
</evidence>
<evidence type="ECO:0000256" key="5">
    <source>
        <dbReference type="ARBA" id="ARBA00023242"/>
    </source>
</evidence>
<dbReference type="GO" id="GO:0045893">
    <property type="term" value="P:positive regulation of DNA-templated transcription"/>
    <property type="evidence" value="ECO:0007669"/>
    <property type="project" value="TreeGrafter"/>
</dbReference>
<feature type="region of interest" description="Disordered" evidence="8">
    <location>
        <begin position="365"/>
        <end position="389"/>
    </location>
</feature>
<evidence type="ECO:0000313" key="11">
    <source>
        <dbReference type="Proteomes" id="UP000016931"/>
    </source>
</evidence>
<keyword evidence="4" id="KW-0862">Zinc</keyword>
<feature type="compositionally biased region" description="Polar residues" evidence="8">
    <location>
        <begin position="1"/>
        <end position="18"/>
    </location>
</feature>
<dbReference type="PROSITE" id="PS01359">
    <property type="entry name" value="ZF_PHD_1"/>
    <property type="match status" value="1"/>
</dbReference>
<sequence>MASVSSLLNPSDGDNSHPSLPPAPLVPDQPAQNETTEVAQEPDTLSGQWQEQDSNTRLERQPVHELPRPSRSPERSSAPESPQQSHATLPPIHNWASTTPQTSAVQLSGATSPADHALKSVALLKMESSQRAQSPLRESSIPVPSTEDPTKDELPVPAKSKRPAPAKTKKGTAATVRKERPPPAKKRKLEKLDSKRADTPSSRASKAPTVKGASTKGTPMNSSPAPSMRSNSAEPVDEQDEEDEDEDDEGRSQDGDLYCICRKPDSGTFMIGCDGKCDDWFHGKCVNIPERDKNLIDKYICASCHEAGLGPTTWKRMCRREGCRQPAKLSKSKSGGHTSKYCSEDCGVLYFQDLAAHARGQVDSAGRRAARSQDSLEPSDKQNKDVEARGGALAAGEVKALLNASQTAEEFRRLGDGVLSPPATPDDLDEKIEAAFTEAEIRELQRIDEEKEGARQRHTLLKDRMKFITLAKQAASRVTMERELKSKDYCGYDPRMEWPEDRFLAWRNSPSGKKAFELDTLASESPDNVDDHDDDGSAPVSEICDRKKCARHLEWSKLTVDHLRLEMSDNGDRMRSLDREESEIRARAALRIKTGALGDVGGTVELHTPRTTVADPEAMVVDGATNMAPTLEQLNAMAVDQV</sequence>
<feature type="domain" description="PHD-type" evidence="9">
    <location>
        <begin position="256"/>
        <end position="307"/>
    </location>
</feature>
<evidence type="ECO:0000256" key="3">
    <source>
        <dbReference type="ARBA" id="ARBA00022771"/>
    </source>
</evidence>
<feature type="compositionally biased region" description="Polar residues" evidence="8">
    <location>
        <begin position="215"/>
        <end position="233"/>
    </location>
</feature>
<dbReference type="PANTHER" id="PTHR46174:SF1">
    <property type="entry name" value="CXXC-TYPE ZINC FINGER PROTEIN 1"/>
    <property type="match status" value="1"/>
</dbReference>
<dbReference type="eggNOG" id="KOG1632">
    <property type="taxonomic scope" value="Eukaryota"/>
</dbReference>
<evidence type="ECO:0000256" key="8">
    <source>
        <dbReference type="SAM" id="MobiDB-lite"/>
    </source>
</evidence>
<dbReference type="InterPro" id="IPR011011">
    <property type="entry name" value="Znf_FYVE_PHD"/>
</dbReference>
<keyword evidence="3 6" id="KW-0863">Zinc-finger</keyword>
<dbReference type="SMART" id="SM00249">
    <property type="entry name" value="PHD"/>
    <property type="match status" value="1"/>
</dbReference>
<protein>
    <recommendedName>
        <fullName evidence="9">PHD-type domain-containing protein</fullName>
    </recommendedName>
</protein>
<evidence type="ECO:0000256" key="7">
    <source>
        <dbReference type="SAM" id="Coils"/>
    </source>
</evidence>
<feature type="compositionally biased region" description="Low complexity" evidence="8">
    <location>
        <begin position="75"/>
        <end position="85"/>
    </location>
</feature>
<feature type="compositionally biased region" description="Polar residues" evidence="8">
    <location>
        <begin position="127"/>
        <end position="137"/>
    </location>
</feature>
<keyword evidence="5" id="KW-0539">Nucleus</keyword>
<dbReference type="AlphaFoldDB" id="N1QJC5"/>
<dbReference type="Proteomes" id="UP000016931">
    <property type="component" value="Unassembled WGS sequence"/>
</dbReference>
<dbReference type="GO" id="GO:0008270">
    <property type="term" value="F:zinc ion binding"/>
    <property type="evidence" value="ECO:0007669"/>
    <property type="project" value="UniProtKB-KW"/>
</dbReference>
<dbReference type="InterPro" id="IPR019786">
    <property type="entry name" value="Zinc_finger_PHD-type_CS"/>
</dbReference>
<evidence type="ECO:0000256" key="4">
    <source>
        <dbReference type="ARBA" id="ARBA00022833"/>
    </source>
</evidence>
<dbReference type="InterPro" id="IPR013083">
    <property type="entry name" value="Znf_RING/FYVE/PHD"/>
</dbReference>
<evidence type="ECO:0000313" key="10">
    <source>
        <dbReference type="EMBL" id="EMF17295.1"/>
    </source>
</evidence>
<dbReference type="InterPro" id="IPR037869">
    <property type="entry name" value="Spp1/CFP1"/>
</dbReference>
<dbReference type="EMBL" id="KB456260">
    <property type="protein sequence ID" value="EMF17295.1"/>
    <property type="molecule type" value="Genomic_DNA"/>
</dbReference>
<keyword evidence="11" id="KW-1185">Reference proteome</keyword>
<dbReference type="STRING" id="692275.N1QJC5"/>
<dbReference type="PROSITE" id="PS50016">
    <property type="entry name" value="ZF_PHD_2"/>
    <property type="match status" value="1"/>
</dbReference>
<feature type="region of interest" description="Disordered" evidence="8">
    <location>
        <begin position="1"/>
        <end position="253"/>
    </location>
</feature>
<evidence type="ECO:0000256" key="2">
    <source>
        <dbReference type="ARBA" id="ARBA00022723"/>
    </source>
</evidence>
<dbReference type="GO" id="GO:0048188">
    <property type="term" value="C:Set1C/COMPASS complex"/>
    <property type="evidence" value="ECO:0007669"/>
    <property type="project" value="InterPro"/>
</dbReference>
<reference evidence="10 11" key="1">
    <citation type="journal article" date="2012" name="PLoS Pathog.">
        <title>Diverse lifestyles and strategies of plant pathogenesis encoded in the genomes of eighteen Dothideomycetes fungi.</title>
        <authorList>
            <person name="Ohm R.A."/>
            <person name="Feau N."/>
            <person name="Henrissat B."/>
            <person name="Schoch C.L."/>
            <person name="Horwitz B.A."/>
            <person name="Barry K.W."/>
            <person name="Condon B.J."/>
            <person name="Copeland A.C."/>
            <person name="Dhillon B."/>
            <person name="Glaser F."/>
            <person name="Hesse C.N."/>
            <person name="Kosti I."/>
            <person name="LaButti K."/>
            <person name="Lindquist E.A."/>
            <person name="Lucas S."/>
            <person name="Salamov A.A."/>
            <person name="Bradshaw R.E."/>
            <person name="Ciuffetti L."/>
            <person name="Hamelin R.C."/>
            <person name="Kema G.H.J."/>
            <person name="Lawrence C."/>
            <person name="Scott J.A."/>
            <person name="Spatafora J.W."/>
            <person name="Turgeon B.G."/>
            <person name="de Wit P.J.G.M."/>
            <person name="Zhong S."/>
            <person name="Goodwin S.B."/>
            <person name="Grigoriev I.V."/>
        </authorList>
    </citation>
    <scope>NUCLEOTIDE SEQUENCE [LARGE SCALE GENOMIC DNA]</scope>
    <source>
        <strain evidence="10 11">SO2202</strain>
    </source>
</reference>
<keyword evidence="2" id="KW-0479">Metal-binding</keyword>
<proteinExistence type="predicted"/>
<dbReference type="PANTHER" id="PTHR46174">
    <property type="entry name" value="CXXC-TYPE ZINC FINGER PROTEIN 1"/>
    <property type="match status" value="1"/>
</dbReference>
<dbReference type="RefSeq" id="XP_016765416.1">
    <property type="nucleotide sequence ID" value="XM_016903600.1"/>
</dbReference>
<feature type="compositionally biased region" description="Polar residues" evidence="8">
    <location>
        <begin position="30"/>
        <end position="53"/>
    </location>
</feature>
<dbReference type="OMA" id="TIYKKTC"/>
<feature type="compositionally biased region" description="Basic and acidic residues" evidence="8">
    <location>
        <begin position="54"/>
        <end position="74"/>
    </location>
</feature>
<feature type="compositionally biased region" description="Basic and acidic residues" evidence="8">
    <location>
        <begin position="378"/>
        <end position="388"/>
    </location>
</feature>
<dbReference type="InterPro" id="IPR019787">
    <property type="entry name" value="Znf_PHD-finger"/>
</dbReference>
<organism evidence="10 11">
    <name type="scientific">Sphaerulina musiva (strain SO2202)</name>
    <name type="common">Poplar stem canker fungus</name>
    <name type="synonym">Septoria musiva</name>
    <dbReference type="NCBI Taxonomy" id="692275"/>
    <lineage>
        <taxon>Eukaryota</taxon>
        <taxon>Fungi</taxon>
        <taxon>Dikarya</taxon>
        <taxon>Ascomycota</taxon>
        <taxon>Pezizomycotina</taxon>
        <taxon>Dothideomycetes</taxon>
        <taxon>Dothideomycetidae</taxon>
        <taxon>Mycosphaerellales</taxon>
        <taxon>Mycosphaerellaceae</taxon>
        <taxon>Sphaerulina</taxon>
    </lineage>
</organism>
<feature type="compositionally biased region" description="Polar residues" evidence="8">
    <location>
        <begin position="95"/>
        <end position="111"/>
    </location>
</feature>
<dbReference type="HOGENOM" id="CLU_015434_1_0_1"/>
<evidence type="ECO:0000259" key="9">
    <source>
        <dbReference type="PROSITE" id="PS50016"/>
    </source>
</evidence>
<accession>N1QJC5</accession>
<feature type="compositionally biased region" description="Acidic residues" evidence="8">
    <location>
        <begin position="235"/>
        <end position="249"/>
    </location>
</feature>
<dbReference type="Pfam" id="PF00628">
    <property type="entry name" value="PHD"/>
    <property type="match status" value="1"/>
</dbReference>